<keyword evidence="4" id="KW-1185">Reference proteome</keyword>
<dbReference type="SUPFAM" id="SSF52038">
    <property type="entry name" value="Barstar-related"/>
    <property type="match status" value="1"/>
</dbReference>
<organism evidence="3 4">
    <name type="scientific">Streptomyces globisporus</name>
    <dbReference type="NCBI Taxonomy" id="1908"/>
    <lineage>
        <taxon>Bacteria</taxon>
        <taxon>Bacillati</taxon>
        <taxon>Actinomycetota</taxon>
        <taxon>Actinomycetes</taxon>
        <taxon>Kitasatosporales</taxon>
        <taxon>Streptomycetaceae</taxon>
        <taxon>Streptomyces</taxon>
    </lineage>
</organism>
<gene>
    <name evidence="3" type="ORF">SGL43_04829</name>
</gene>
<evidence type="ECO:0000313" key="3">
    <source>
        <dbReference type="EMBL" id="CAH9417782.1"/>
    </source>
</evidence>
<proteinExistence type="inferred from homology"/>
<evidence type="ECO:0000256" key="1">
    <source>
        <dbReference type="ARBA" id="ARBA00006845"/>
    </source>
</evidence>
<dbReference type="EMBL" id="CAKXYP010000014">
    <property type="protein sequence ID" value="CAH9417782.1"/>
    <property type="molecule type" value="Genomic_DNA"/>
</dbReference>
<dbReference type="Pfam" id="PF01337">
    <property type="entry name" value="Barstar"/>
    <property type="match status" value="1"/>
</dbReference>
<dbReference type="Gene3D" id="3.30.370.10">
    <property type="entry name" value="Barstar-like"/>
    <property type="match status" value="1"/>
</dbReference>
<dbReference type="InterPro" id="IPR035905">
    <property type="entry name" value="Barstar-like_sf"/>
</dbReference>
<evidence type="ECO:0000313" key="4">
    <source>
        <dbReference type="Proteomes" id="UP001154015"/>
    </source>
</evidence>
<comment type="caution">
    <text evidence="3">The sequence shown here is derived from an EMBL/GenBank/DDBJ whole genome shotgun (WGS) entry which is preliminary data.</text>
</comment>
<dbReference type="Proteomes" id="UP001154015">
    <property type="component" value="Unassembled WGS sequence"/>
</dbReference>
<accession>A0ABN8V548</accession>
<feature type="domain" description="Barstar (barnase inhibitor)" evidence="2">
    <location>
        <begin position="172"/>
        <end position="251"/>
    </location>
</feature>
<dbReference type="InterPro" id="IPR000468">
    <property type="entry name" value="Barstar"/>
</dbReference>
<comment type="similarity">
    <text evidence="1">Belongs to the barstar family.</text>
</comment>
<protein>
    <submittedName>
        <fullName evidence="3">Barstar, ribonuclease (Barnase) inhibitor</fullName>
    </submittedName>
</protein>
<reference evidence="3" key="1">
    <citation type="submission" date="2022-03" db="EMBL/GenBank/DDBJ databases">
        <authorList>
            <person name="Leyn A S."/>
        </authorList>
    </citation>
    <scope>NUCLEOTIDE SEQUENCE</scope>
    <source>
        <strain evidence="3">Streptomyces globisporus 4-3</strain>
    </source>
</reference>
<evidence type="ECO:0000259" key="2">
    <source>
        <dbReference type="Pfam" id="PF01337"/>
    </source>
</evidence>
<name>A0ABN8V548_STRGL</name>
<sequence length="260" mass="29152">MSSASEGIGDAQDVLYRLVDQESGEVLLAAEDLLDYFTEEDPEPPETVTVTFVRAHQVDPARRKTERAELQVVDRQGRTIGTYFIGRASAAFRHEPGAPGADRPDLDYSFGYTCEYPRAGEIWRKWATRRPVERGEWARCPSDWHESWLHVVQTAWFESGREATRYETGGTAVIDGTGITTRDGFYCALGEAVNGPGGYFGSNLDAVFDCLRTMRRDDVAPFRLVWWNFSVSREALGSDFTERVLALFEECGVETELSPG</sequence>
<dbReference type="RefSeq" id="WP_318575118.1">
    <property type="nucleotide sequence ID" value="NZ_CAKXYP010000014.1"/>
</dbReference>